<dbReference type="AlphaFoldDB" id="A0A4Y2B7N2"/>
<organism evidence="1 2">
    <name type="scientific">Araneus ventricosus</name>
    <name type="common">Orbweaver spider</name>
    <name type="synonym">Epeira ventricosa</name>
    <dbReference type="NCBI Taxonomy" id="182803"/>
    <lineage>
        <taxon>Eukaryota</taxon>
        <taxon>Metazoa</taxon>
        <taxon>Ecdysozoa</taxon>
        <taxon>Arthropoda</taxon>
        <taxon>Chelicerata</taxon>
        <taxon>Arachnida</taxon>
        <taxon>Araneae</taxon>
        <taxon>Araneomorphae</taxon>
        <taxon>Entelegynae</taxon>
        <taxon>Araneoidea</taxon>
        <taxon>Araneidae</taxon>
        <taxon>Araneus</taxon>
    </lineage>
</organism>
<gene>
    <name evidence="1" type="primary">PLA2G15_1</name>
    <name evidence="1" type="ORF">AVEN_81390_1</name>
</gene>
<dbReference type="Proteomes" id="UP000499080">
    <property type="component" value="Unassembled WGS sequence"/>
</dbReference>
<protein>
    <submittedName>
        <fullName evidence="1">Group XV phospholipase A2</fullName>
    </submittedName>
</protein>
<reference evidence="1 2" key="1">
    <citation type="journal article" date="2019" name="Sci. Rep.">
        <title>Orb-weaving spider Araneus ventricosus genome elucidates the spidroin gene catalogue.</title>
        <authorList>
            <person name="Kono N."/>
            <person name="Nakamura H."/>
            <person name="Ohtoshi R."/>
            <person name="Moran D.A.P."/>
            <person name="Shinohara A."/>
            <person name="Yoshida Y."/>
            <person name="Fujiwara M."/>
            <person name="Mori M."/>
            <person name="Tomita M."/>
            <person name="Arakawa K."/>
        </authorList>
    </citation>
    <scope>NUCLEOTIDE SEQUENCE [LARGE SCALE GENOMIC DNA]</scope>
</reference>
<evidence type="ECO:0000313" key="1">
    <source>
        <dbReference type="EMBL" id="GBL87797.1"/>
    </source>
</evidence>
<proteinExistence type="predicted"/>
<accession>A0A4Y2B7N2</accession>
<comment type="caution">
    <text evidence="1">The sequence shown here is derived from an EMBL/GenBank/DDBJ whole genome shotgun (WGS) entry which is preliminary data.</text>
</comment>
<keyword evidence="2" id="KW-1185">Reference proteome</keyword>
<name>A0A4Y2B7N2_ARAVE</name>
<evidence type="ECO:0000313" key="2">
    <source>
        <dbReference type="Proteomes" id="UP000499080"/>
    </source>
</evidence>
<sequence>MLKFFFLSALVISVQVVTLLVLLHSSGAAGFRIDRNSFTKSPVILVPGDGGSQLDAKLNKPSRVHRFCGKKTEDYFNLWLNPELLMPGILNCWVDNMR</sequence>
<dbReference type="OrthoDB" id="190846at2759"/>
<dbReference type="EMBL" id="BGPR01000055">
    <property type="protein sequence ID" value="GBL87797.1"/>
    <property type="molecule type" value="Genomic_DNA"/>
</dbReference>